<dbReference type="SUPFAM" id="SSF56112">
    <property type="entry name" value="Protein kinase-like (PK-like)"/>
    <property type="match status" value="1"/>
</dbReference>
<organism evidence="2 3">
    <name type="scientific">Exiguobacterium indicum</name>
    <dbReference type="NCBI Taxonomy" id="296995"/>
    <lineage>
        <taxon>Bacteria</taxon>
        <taxon>Bacillati</taxon>
        <taxon>Bacillota</taxon>
        <taxon>Bacilli</taxon>
        <taxon>Bacillales</taxon>
        <taxon>Bacillales Family XII. Incertae Sedis</taxon>
        <taxon>Exiguobacterium</taxon>
    </lineage>
</organism>
<keyword evidence="2" id="KW-0808">Transferase</keyword>
<dbReference type="Proteomes" id="UP001387110">
    <property type="component" value="Unassembled WGS sequence"/>
</dbReference>
<dbReference type="EMBL" id="JBAWKY010000001">
    <property type="protein sequence ID" value="MEI4461040.1"/>
    <property type="molecule type" value="Genomic_DNA"/>
</dbReference>
<keyword evidence="3" id="KW-1185">Reference proteome</keyword>
<protein>
    <submittedName>
        <fullName evidence="2">Aminoglycoside phosphotransferase family protein</fullName>
        <ecNumber evidence="2">2.7.1.-</ecNumber>
    </submittedName>
</protein>
<dbReference type="InterPro" id="IPR000719">
    <property type="entry name" value="Prot_kinase_dom"/>
</dbReference>
<dbReference type="EC" id="2.7.1.-" evidence="2"/>
<evidence type="ECO:0000259" key="1">
    <source>
        <dbReference type="PROSITE" id="PS50011"/>
    </source>
</evidence>
<accession>A0ABU8EDM4</accession>
<dbReference type="Gene3D" id="3.90.1200.10">
    <property type="match status" value="1"/>
</dbReference>
<dbReference type="RefSeq" id="WP_336448859.1">
    <property type="nucleotide sequence ID" value="NZ_JBAWKY010000001.1"/>
</dbReference>
<evidence type="ECO:0000313" key="2">
    <source>
        <dbReference type="EMBL" id="MEI4461040.1"/>
    </source>
</evidence>
<dbReference type="Pfam" id="PF01636">
    <property type="entry name" value="APH"/>
    <property type="match status" value="1"/>
</dbReference>
<dbReference type="InterPro" id="IPR011009">
    <property type="entry name" value="Kinase-like_dom_sf"/>
</dbReference>
<feature type="domain" description="Protein kinase" evidence="1">
    <location>
        <begin position="16"/>
        <end position="252"/>
    </location>
</feature>
<dbReference type="GO" id="GO:0016740">
    <property type="term" value="F:transferase activity"/>
    <property type="evidence" value="ECO:0007669"/>
    <property type="project" value="UniProtKB-KW"/>
</dbReference>
<proteinExistence type="predicted"/>
<gene>
    <name evidence="2" type="ORF">SZL87_01240</name>
</gene>
<dbReference type="InterPro" id="IPR002575">
    <property type="entry name" value="Aminoglycoside_PTrfase"/>
</dbReference>
<dbReference type="PANTHER" id="PTHR21310">
    <property type="entry name" value="AMINOGLYCOSIDE PHOSPHOTRANSFERASE-RELATED-RELATED"/>
    <property type="match status" value="1"/>
</dbReference>
<comment type="caution">
    <text evidence="2">The sequence shown here is derived from an EMBL/GenBank/DDBJ whole genome shotgun (WGS) entry which is preliminary data.</text>
</comment>
<reference evidence="2 3" key="1">
    <citation type="submission" date="2023-12" db="EMBL/GenBank/DDBJ databases">
        <authorList>
            <person name="Easwaran N."/>
            <person name="Lazarus H.P.S."/>
        </authorList>
    </citation>
    <scope>NUCLEOTIDE SEQUENCE [LARGE SCALE GENOMIC DNA]</scope>
    <source>
        <strain evidence="2 3">VIT-2023</strain>
    </source>
</reference>
<name>A0ABU8EDM4_9BACL</name>
<dbReference type="PROSITE" id="PS50011">
    <property type="entry name" value="PROTEIN_KINASE_DOM"/>
    <property type="match status" value="1"/>
</dbReference>
<evidence type="ECO:0000313" key="3">
    <source>
        <dbReference type="Proteomes" id="UP001387110"/>
    </source>
</evidence>
<dbReference type="InterPro" id="IPR051678">
    <property type="entry name" value="AGP_Transferase"/>
</dbReference>
<sequence length="252" mass="29249">MTEATRVRIEQLTGDIEHVEKLGEQGGTSIVYRIEAKKGRYLLKTATEARYQEWLAEEAIVLDEWMQREPGFLPEYVGFFKTEQQSHLLMQWRDGMTLTTALRQATSEQRIQLWQAFGTYLFQFHQRMTGGTSQEWLTERLMTAERYVASAWTSGTMDLLKRLKSSCPKLITASWIHGDCTTDNLLVATDGTLSFIDVGAMRPGDRRYDIALAISPIIDDPRALDAFYEGYRFERLTTREFDYYEHGLYTFF</sequence>